<keyword evidence="1" id="KW-1133">Transmembrane helix</keyword>
<accession>A0A378NGI0</accession>
<reference evidence="2 3" key="1">
    <citation type="submission" date="2018-06" db="EMBL/GenBank/DDBJ databases">
        <authorList>
            <consortium name="Pathogen Informatics"/>
            <person name="Doyle S."/>
        </authorList>
    </citation>
    <scope>NUCLEOTIDE SEQUENCE [LARGE SCALE GENOMIC DNA]</scope>
    <source>
        <strain evidence="2 3">NCTC9380</strain>
    </source>
</reference>
<dbReference type="EMBL" id="UGPL01000006">
    <property type="protein sequence ID" value="STY66886.1"/>
    <property type="molecule type" value="Genomic_DNA"/>
</dbReference>
<name>A0A378NGI0_MANHA</name>
<sequence>MKFNVFSERFIYNKPYAHLSLKYFLEILPLFVLSIIFFICFLKMD</sequence>
<keyword evidence="1" id="KW-0472">Membrane</keyword>
<dbReference type="AlphaFoldDB" id="A0A378NGI0"/>
<evidence type="ECO:0000256" key="1">
    <source>
        <dbReference type="SAM" id="Phobius"/>
    </source>
</evidence>
<keyword evidence="1" id="KW-0812">Transmembrane</keyword>
<organism evidence="2 3">
    <name type="scientific">Mannheimia haemolytica</name>
    <name type="common">Pasteurella haemolytica</name>
    <dbReference type="NCBI Taxonomy" id="75985"/>
    <lineage>
        <taxon>Bacteria</taxon>
        <taxon>Pseudomonadati</taxon>
        <taxon>Pseudomonadota</taxon>
        <taxon>Gammaproteobacteria</taxon>
        <taxon>Pasteurellales</taxon>
        <taxon>Pasteurellaceae</taxon>
        <taxon>Mannheimia</taxon>
    </lineage>
</organism>
<dbReference type="Proteomes" id="UP000254031">
    <property type="component" value="Unassembled WGS sequence"/>
</dbReference>
<feature type="transmembrane region" description="Helical" evidence="1">
    <location>
        <begin position="23"/>
        <end position="42"/>
    </location>
</feature>
<evidence type="ECO:0000313" key="2">
    <source>
        <dbReference type="EMBL" id="STY66886.1"/>
    </source>
</evidence>
<protein>
    <submittedName>
        <fullName evidence="2">Uncharacterized protein</fullName>
    </submittedName>
</protein>
<evidence type="ECO:0000313" key="3">
    <source>
        <dbReference type="Proteomes" id="UP000254031"/>
    </source>
</evidence>
<proteinExistence type="predicted"/>
<gene>
    <name evidence="2" type="ORF">NCTC9380_02217</name>
</gene>